<evidence type="ECO:0000313" key="9">
    <source>
        <dbReference type="Proteomes" id="UP000663671"/>
    </source>
</evidence>
<accession>A0A8A1M9E6</accession>
<evidence type="ECO:0000256" key="4">
    <source>
        <dbReference type="ARBA" id="ARBA00023136"/>
    </source>
</evidence>
<dbReference type="AlphaFoldDB" id="A0A8A1M9E6"/>
<evidence type="ECO:0000256" key="5">
    <source>
        <dbReference type="ARBA" id="ARBA00023242"/>
    </source>
</evidence>
<protein>
    <submittedName>
        <fullName evidence="8">Indole-diterpene biosynthesis protein PaxU</fullName>
    </submittedName>
</protein>
<keyword evidence="3 7" id="KW-1133">Transmembrane helix</keyword>
<dbReference type="InterPro" id="IPR008547">
    <property type="entry name" value="DUF829_TMEM53"/>
</dbReference>
<dbReference type="EMBL" id="CP069112">
    <property type="protein sequence ID" value="QSS62385.1"/>
    <property type="molecule type" value="Genomic_DNA"/>
</dbReference>
<dbReference type="OrthoDB" id="77878at2759"/>
<sequence length="288" mass="32468">MASNTTPGSLPERFDEIFSSFTKLSPTIYIRDKPTSASPSPESPRETICLLFWMDAQPRHTAKYVNEYIKVLPNALIICVRTLSTDLLFRGSKKSHRLRVVPLVSVLCASDGPMHFHVFSNGGVFSLHHVAAEYRRSTGKPLPAKSLIFDSAPGRHALLATARAFSYGLPKFFLFRMLGFCVIWAVLISHWLACKLRGETNAIDLAGNEINDPTLIDLGAKRCYIYSKTDELVEWKHVEENVAQAKARGWEVSSELFNGPHVGHMRSEPERYWKLVWGLVLRNVIPNE</sequence>
<comment type="subcellular location">
    <subcellularLocation>
        <location evidence="6">Endomembrane system</location>
        <topology evidence="6">Single-pass membrane protein</topology>
    </subcellularLocation>
    <subcellularLocation>
        <location evidence="1">Nucleus membrane</location>
    </subcellularLocation>
</comment>
<evidence type="ECO:0000256" key="6">
    <source>
        <dbReference type="ARBA" id="ARBA00037847"/>
    </source>
</evidence>
<evidence type="ECO:0000256" key="3">
    <source>
        <dbReference type="ARBA" id="ARBA00022989"/>
    </source>
</evidence>
<dbReference type="Pfam" id="PF05705">
    <property type="entry name" value="DUF829"/>
    <property type="match status" value="1"/>
</dbReference>
<gene>
    <name evidence="8" type="ORF">I7I51_02122</name>
</gene>
<dbReference type="PANTHER" id="PTHR12265">
    <property type="entry name" value="TRANSMEMBRANE PROTEIN 53"/>
    <property type="match status" value="1"/>
</dbReference>
<evidence type="ECO:0000256" key="7">
    <source>
        <dbReference type="SAM" id="Phobius"/>
    </source>
</evidence>
<feature type="transmembrane region" description="Helical" evidence="7">
    <location>
        <begin position="173"/>
        <end position="193"/>
    </location>
</feature>
<organism evidence="8 9">
    <name type="scientific">Ajellomyces capsulatus</name>
    <name type="common">Darling's disease fungus</name>
    <name type="synonym">Histoplasma capsulatum</name>
    <dbReference type="NCBI Taxonomy" id="5037"/>
    <lineage>
        <taxon>Eukaryota</taxon>
        <taxon>Fungi</taxon>
        <taxon>Dikarya</taxon>
        <taxon>Ascomycota</taxon>
        <taxon>Pezizomycotina</taxon>
        <taxon>Eurotiomycetes</taxon>
        <taxon>Eurotiomycetidae</taxon>
        <taxon>Onygenales</taxon>
        <taxon>Ajellomycetaceae</taxon>
        <taxon>Histoplasma</taxon>
    </lineage>
</organism>
<dbReference type="PANTHER" id="PTHR12265:SF30">
    <property type="entry name" value="TRANSMEMBRANE PROTEIN 53"/>
    <property type="match status" value="1"/>
</dbReference>
<keyword evidence="2 7" id="KW-0812">Transmembrane</keyword>
<dbReference type="VEuPathDB" id="FungiDB:I7I51_02122"/>
<proteinExistence type="predicted"/>
<name>A0A8A1M9E6_AJECA</name>
<dbReference type="Proteomes" id="UP000663671">
    <property type="component" value="Chromosome 7"/>
</dbReference>
<keyword evidence="4 7" id="KW-0472">Membrane</keyword>
<keyword evidence="5" id="KW-0539">Nucleus</keyword>
<dbReference type="GO" id="GO:0031965">
    <property type="term" value="C:nuclear membrane"/>
    <property type="evidence" value="ECO:0007669"/>
    <property type="project" value="UniProtKB-SubCell"/>
</dbReference>
<evidence type="ECO:0000256" key="2">
    <source>
        <dbReference type="ARBA" id="ARBA00022692"/>
    </source>
</evidence>
<evidence type="ECO:0000256" key="1">
    <source>
        <dbReference type="ARBA" id="ARBA00004126"/>
    </source>
</evidence>
<reference evidence="8" key="1">
    <citation type="submission" date="2021-01" db="EMBL/GenBank/DDBJ databases">
        <title>Chromosome-level genome assembly of a human fungal pathogen reveals clustering of transcriptionally co-regulated genes.</title>
        <authorList>
            <person name="Voorhies M."/>
            <person name="Cohen S."/>
            <person name="Shea T.P."/>
            <person name="Petrus S."/>
            <person name="Munoz J.F."/>
            <person name="Poplawski S."/>
            <person name="Goldman W.E."/>
            <person name="Michael T."/>
            <person name="Cuomo C.A."/>
            <person name="Sil A."/>
            <person name="Beyhan S."/>
        </authorList>
    </citation>
    <scope>NUCLEOTIDE SEQUENCE</scope>
    <source>
        <strain evidence="8">WU24</strain>
    </source>
</reference>
<evidence type="ECO:0000313" key="8">
    <source>
        <dbReference type="EMBL" id="QSS62385.1"/>
    </source>
</evidence>